<accession>A0A072VLW6</accession>
<sequence>MVDDNQATHEAVAALKIQIKQLQRQNEALHASMESIQQQQHDKDEGHQDEIGDLDPQPLSAEIWNAPVPENFNSPPLSSFDGKSDPAQHITAFNTQMTIVGTPESLKCNLLSETLMKAALRCSI</sequence>
<reference evidence="3" key="3">
    <citation type="submission" date="2015-04" db="UniProtKB">
        <authorList>
            <consortium name="EnsemblPlants"/>
        </authorList>
    </citation>
    <scope>IDENTIFICATION</scope>
    <source>
        <strain evidence="3">cv. Jemalong A17</strain>
    </source>
</reference>
<dbReference type="HOGENOM" id="CLU_2007264_0_0_1"/>
<keyword evidence="4" id="KW-1185">Reference proteome</keyword>
<gene>
    <name evidence="2" type="ordered locus">MTR_1g068935</name>
</gene>
<dbReference type="AlphaFoldDB" id="A0A072VLW6"/>
<name>A0A072VLW6_MEDTR</name>
<reference evidence="2 4" key="2">
    <citation type="journal article" date="2014" name="BMC Genomics">
        <title>An improved genome release (version Mt4.0) for the model legume Medicago truncatula.</title>
        <authorList>
            <person name="Tang H."/>
            <person name="Krishnakumar V."/>
            <person name="Bidwell S."/>
            <person name="Rosen B."/>
            <person name="Chan A."/>
            <person name="Zhou S."/>
            <person name="Gentzbittel L."/>
            <person name="Childs K.L."/>
            <person name="Yandell M."/>
            <person name="Gundlach H."/>
            <person name="Mayer K.F."/>
            <person name="Schwartz D.C."/>
            <person name="Town C.D."/>
        </authorList>
    </citation>
    <scope>GENOME REANNOTATION</scope>
    <source>
        <strain evidence="2">A17</strain>
        <strain evidence="3 4">cv. Jemalong A17</strain>
    </source>
</reference>
<evidence type="ECO:0000313" key="2">
    <source>
        <dbReference type="EMBL" id="KEH42378.1"/>
    </source>
</evidence>
<dbReference type="EMBL" id="CM001217">
    <property type="protein sequence ID" value="KEH42378.1"/>
    <property type="molecule type" value="Genomic_DNA"/>
</dbReference>
<dbReference type="PANTHER" id="PTHR33223:SF10">
    <property type="entry name" value="AMINOTRANSFERASE-LIKE PLANT MOBILE DOMAIN-CONTAINING PROTEIN"/>
    <property type="match status" value="1"/>
</dbReference>
<feature type="region of interest" description="Disordered" evidence="1">
    <location>
        <begin position="26"/>
        <end position="85"/>
    </location>
</feature>
<reference evidence="2 4" key="1">
    <citation type="journal article" date="2011" name="Nature">
        <title>The Medicago genome provides insight into the evolution of rhizobial symbioses.</title>
        <authorList>
            <person name="Young N.D."/>
            <person name="Debelle F."/>
            <person name="Oldroyd G.E."/>
            <person name="Geurts R."/>
            <person name="Cannon S.B."/>
            <person name="Udvardi M.K."/>
            <person name="Benedito V.A."/>
            <person name="Mayer K.F."/>
            <person name="Gouzy J."/>
            <person name="Schoof H."/>
            <person name="Van de Peer Y."/>
            <person name="Proost S."/>
            <person name="Cook D.R."/>
            <person name="Meyers B.C."/>
            <person name="Spannagl M."/>
            <person name="Cheung F."/>
            <person name="De Mita S."/>
            <person name="Krishnakumar V."/>
            <person name="Gundlach H."/>
            <person name="Zhou S."/>
            <person name="Mudge J."/>
            <person name="Bharti A.K."/>
            <person name="Murray J.D."/>
            <person name="Naoumkina M.A."/>
            <person name="Rosen B."/>
            <person name="Silverstein K.A."/>
            <person name="Tang H."/>
            <person name="Rombauts S."/>
            <person name="Zhao P.X."/>
            <person name="Zhou P."/>
            <person name="Barbe V."/>
            <person name="Bardou P."/>
            <person name="Bechner M."/>
            <person name="Bellec A."/>
            <person name="Berger A."/>
            <person name="Berges H."/>
            <person name="Bidwell S."/>
            <person name="Bisseling T."/>
            <person name="Choisne N."/>
            <person name="Couloux A."/>
            <person name="Denny R."/>
            <person name="Deshpande S."/>
            <person name="Dai X."/>
            <person name="Doyle J.J."/>
            <person name="Dudez A.M."/>
            <person name="Farmer A.D."/>
            <person name="Fouteau S."/>
            <person name="Franken C."/>
            <person name="Gibelin C."/>
            <person name="Gish J."/>
            <person name="Goldstein S."/>
            <person name="Gonzalez A.J."/>
            <person name="Green P.J."/>
            <person name="Hallab A."/>
            <person name="Hartog M."/>
            <person name="Hua A."/>
            <person name="Humphray S.J."/>
            <person name="Jeong D.H."/>
            <person name="Jing Y."/>
            <person name="Jocker A."/>
            <person name="Kenton S.M."/>
            <person name="Kim D.J."/>
            <person name="Klee K."/>
            <person name="Lai H."/>
            <person name="Lang C."/>
            <person name="Lin S."/>
            <person name="Macmil S.L."/>
            <person name="Magdelenat G."/>
            <person name="Matthews L."/>
            <person name="McCorrison J."/>
            <person name="Monaghan E.L."/>
            <person name="Mun J.H."/>
            <person name="Najar F.Z."/>
            <person name="Nicholson C."/>
            <person name="Noirot C."/>
            <person name="O'Bleness M."/>
            <person name="Paule C.R."/>
            <person name="Poulain J."/>
            <person name="Prion F."/>
            <person name="Qin B."/>
            <person name="Qu C."/>
            <person name="Retzel E.F."/>
            <person name="Riddle C."/>
            <person name="Sallet E."/>
            <person name="Samain S."/>
            <person name="Samson N."/>
            <person name="Sanders I."/>
            <person name="Saurat O."/>
            <person name="Scarpelli C."/>
            <person name="Schiex T."/>
            <person name="Segurens B."/>
            <person name="Severin A.J."/>
            <person name="Sherrier D.J."/>
            <person name="Shi R."/>
            <person name="Sims S."/>
            <person name="Singer S.R."/>
            <person name="Sinharoy S."/>
            <person name="Sterck L."/>
            <person name="Viollet A."/>
            <person name="Wang B.B."/>
            <person name="Wang K."/>
            <person name="Wang M."/>
            <person name="Wang X."/>
            <person name="Warfsmann J."/>
            <person name="Weissenbach J."/>
            <person name="White D.D."/>
            <person name="White J.D."/>
            <person name="Wiley G.B."/>
            <person name="Wincker P."/>
            <person name="Xing Y."/>
            <person name="Yang L."/>
            <person name="Yao Z."/>
            <person name="Ying F."/>
            <person name="Zhai J."/>
            <person name="Zhou L."/>
            <person name="Zuber A."/>
            <person name="Denarie J."/>
            <person name="Dixon R.A."/>
            <person name="May G.D."/>
            <person name="Schwartz D.C."/>
            <person name="Rogers J."/>
            <person name="Quetier F."/>
            <person name="Town C.D."/>
            <person name="Roe B.A."/>
        </authorList>
    </citation>
    <scope>NUCLEOTIDE SEQUENCE [LARGE SCALE GENOMIC DNA]</scope>
    <source>
        <strain evidence="2">A17</strain>
        <strain evidence="3 4">cv. Jemalong A17</strain>
    </source>
</reference>
<proteinExistence type="predicted"/>
<evidence type="ECO:0000313" key="4">
    <source>
        <dbReference type="Proteomes" id="UP000002051"/>
    </source>
</evidence>
<protein>
    <submittedName>
        <fullName evidence="2 3">Uncharacterized protein</fullName>
    </submittedName>
</protein>
<dbReference type="PANTHER" id="PTHR33223">
    <property type="entry name" value="CCHC-TYPE DOMAIN-CONTAINING PROTEIN"/>
    <property type="match status" value="1"/>
</dbReference>
<evidence type="ECO:0000313" key="3">
    <source>
        <dbReference type="EnsemblPlants" id="KEH42378"/>
    </source>
</evidence>
<feature type="compositionally biased region" description="Basic and acidic residues" evidence="1">
    <location>
        <begin position="40"/>
        <end position="50"/>
    </location>
</feature>
<evidence type="ECO:0000256" key="1">
    <source>
        <dbReference type="SAM" id="MobiDB-lite"/>
    </source>
</evidence>
<organism evidence="2 4">
    <name type="scientific">Medicago truncatula</name>
    <name type="common">Barrel medic</name>
    <name type="synonym">Medicago tribuloides</name>
    <dbReference type="NCBI Taxonomy" id="3880"/>
    <lineage>
        <taxon>Eukaryota</taxon>
        <taxon>Viridiplantae</taxon>
        <taxon>Streptophyta</taxon>
        <taxon>Embryophyta</taxon>
        <taxon>Tracheophyta</taxon>
        <taxon>Spermatophyta</taxon>
        <taxon>Magnoliopsida</taxon>
        <taxon>eudicotyledons</taxon>
        <taxon>Gunneridae</taxon>
        <taxon>Pentapetalae</taxon>
        <taxon>rosids</taxon>
        <taxon>fabids</taxon>
        <taxon>Fabales</taxon>
        <taxon>Fabaceae</taxon>
        <taxon>Papilionoideae</taxon>
        <taxon>50 kb inversion clade</taxon>
        <taxon>NPAAA clade</taxon>
        <taxon>Hologalegina</taxon>
        <taxon>IRL clade</taxon>
        <taxon>Trifolieae</taxon>
        <taxon>Medicago</taxon>
    </lineage>
</organism>
<dbReference type="Proteomes" id="UP000002051">
    <property type="component" value="Unassembled WGS sequence"/>
</dbReference>
<dbReference type="EnsemblPlants" id="KEH42378">
    <property type="protein sequence ID" value="KEH42378"/>
    <property type="gene ID" value="MTR_1g068935"/>
</dbReference>